<dbReference type="GO" id="GO:0004571">
    <property type="term" value="F:mannosyl-oligosaccharide 1,2-alpha-mannosidase activity"/>
    <property type="evidence" value="ECO:0007669"/>
    <property type="project" value="InterPro"/>
</dbReference>
<comment type="similarity">
    <text evidence="3 6">Belongs to the glycosyl hydrolase 47 family.</text>
</comment>
<name>A0A1A9ZRH6_GLOPL</name>
<evidence type="ECO:0000256" key="3">
    <source>
        <dbReference type="ARBA" id="ARBA00007658"/>
    </source>
</evidence>
<dbReference type="InterPro" id="IPR036026">
    <property type="entry name" value="Seven-hairpin_glycosidases"/>
</dbReference>
<dbReference type="GO" id="GO:0005783">
    <property type="term" value="C:endoplasmic reticulum"/>
    <property type="evidence" value="ECO:0007669"/>
    <property type="project" value="TreeGrafter"/>
</dbReference>
<evidence type="ECO:0000256" key="4">
    <source>
        <dbReference type="ARBA" id="ARBA00022801"/>
    </source>
</evidence>
<dbReference type="PANTHER" id="PTHR11742">
    <property type="entry name" value="MANNOSYL-OLIGOSACCHARIDE ALPHA-1,2-MANNOSIDASE-RELATED"/>
    <property type="match status" value="1"/>
</dbReference>
<dbReference type="GO" id="GO:0005509">
    <property type="term" value="F:calcium ion binding"/>
    <property type="evidence" value="ECO:0007669"/>
    <property type="project" value="InterPro"/>
</dbReference>
<dbReference type="PANTHER" id="PTHR11742:SF6">
    <property type="entry name" value="MANNOSYL-OLIGOSACCHARIDE ALPHA-1,2-MANNOSIDASE IA-RELATED"/>
    <property type="match status" value="1"/>
</dbReference>
<comment type="pathway">
    <text evidence="2">Protein modification; protein glycosylation.</text>
</comment>
<keyword evidence="4 6" id="KW-0378">Hydrolase</keyword>
<evidence type="ECO:0000256" key="1">
    <source>
        <dbReference type="ARBA" id="ARBA00001913"/>
    </source>
</evidence>
<organism evidence="7 8">
    <name type="scientific">Glossina pallidipes</name>
    <name type="common">Tsetse fly</name>
    <dbReference type="NCBI Taxonomy" id="7398"/>
    <lineage>
        <taxon>Eukaryota</taxon>
        <taxon>Metazoa</taxon>
        <taxon>Ecdysozoa</taxon>
        <taxon>Arthropoda</taxon>
        <taxon>Hexapoda</taxon>
        <taxon>Insecta</taxon>
        <taxon>Pterygota</taxon>
        <taxon>Neoptera</taxon>
        <taxon>Endopterygota</taxon>
        <taxon>Diptera</taxon>
        <taxon>Brachycera</taxon>
        <taxon>Muscomorpha</taxon>
        <taxon>Hippoboscoidea</taxon>
        <taxon>Glossinidae</taxon>
        <taxon>Glossina</taxon>
    </lineage>
</organism>
<keyword evidence="5" id="KW-1015">Disulfide bond</keyword>
<evidence type="ECO:0000256" key="2">
    <source>
        <dbReference type="ARBA" id="ARBA00004922"/>
    </source>
</evidence>
<dbReference type="InterPro" id="IPR012341">
    <property type="entry name" value="6hp_glycosidase-like_sf"/>
</dbReference>
<dbReference type="GO" id="GO:0000139">
    <property type="term" value="C:Golgi membrane"/>
    <property type="evidence" value="ECO:0007669"/>
    <property type="project" value="TreeGrafter"/>
</dbReference>
<evidence type="ECO:0000313" key="8">
    <source>
        <dbReference type="Proteomes" id="UP000092445"/>
    </source>
</evidence>
<evidence type="ECO:0000256" key="5">
    <source>
        <dbReference type="ARBA" id="ARBA00023157"/>
    </source>
</evidence>
<dbReference type="STRING" id="7398.A0A1A9ZRH6"/>
<evidence type="ECO:0000313" key="7">
    <source>
        <dbReference type="EnsemblMetazoa" id="GPAI022693-PA"/>
    </source>
</evidence>
<keyword evidence="6" id="KW-0326">Glycosidase</keyword>
<evidence type="ECO:0000256" key="6">
    <source>
        <dbReference type="RuleBase" id="RU361193"/>
    </source>
</evidence>
<dbReference type="Proteomes" id="UP000092445">
    <property type="component" value="Unassembled WGS sequence"/>
</dbReference>
<dbReference type="InterPro" id="IPR050749">
    <property type="entry name" value="Glycosyl_Hydrolase_47"/>
</dbReference>
<reference evidence="8" key="1">
    <citation type="submission" date="2014-03" db="EMBL/GenBank/DDBJ databases">
        <authorList>
            <person name="Aksoy S."/>
            <person name="Warren W."/>
            <person name="Wilson R.K."/>
        </authorList>
    </citation>
    <scope>NUCLEOTIDE SEQUENCE [LARGE SCALE GENOMIC DNA]</scope>
    <source>
        <strain evidence="8">IAEA</strain>
    </source>
</reference>
<protein>
    <recommendedName>
        <fullName evidence="6">alpha-1,2-Mannosidase</fullName>
        <ecNumber evidence="6">3.2.1.-</ecNumber>
    </recommendedName>
</protein>
<dbReference type="EC" id="3.2.1.-" evidence="6"/>
<dbReference type="VEuPathDB" id="VectorBase:GPAI022693"/>
<dbReference type="EnsemblMetazoa" id="GPAI022693-RA">
    <property type="protein sequence ID" value="GPAI022693-PA"/>
    <property type="gene ID" value="GPAI022693"/>
</dbReference>
<dbReference type="AlphaFoldDB" id="A0A1A9ZRH6"/>
<dbReference type="SUPFAM" id="SSF48225">
    <property type="entry name" value="Seven-hairpin glycosidases"/>
    <property type="match status" value="1"/>
</dbReference>
<comment type="cofactor">
    <cofactor evidence="1">
        <name>Ca(2+)</name>
        <dbReference type="ChEBI" id="CHEBI:29108"/>
    </cofactor>
</comment>
<keyword evidence="8" id="KW-1185">Reference proteome</keyword>
<accession>A0A1A9ZRH6</accession>
<reference evidence="7" key="2">
    <citation type="submission" date="2020-05" db="UniProtKB">
        <authorList>
            <consortium name="EnsemblMetazoa"/>
        </authorList>
    </citation>
    <scope>IDENTIFICATION</scope>
    <source>
        <strain evidence="7">IAEA</strain>
    </source>
</reference>
<dbReference type="Pfam" id="PF01532">
    <property type="entry name" value="Glyco_hydro_47"/>
    <property type="match status" value="1"/>
</dbReference>
<dbReference type="Gene3D" id="1.50.10.10">
    <property type="match status" value="1"/>
</dbReference>
<sequence>MVLENASLETKYEEGRDWIKHNFTLDGISGWLSVFEMNVRLVGSLLTVYAFAGDDMYEEKAQEVVDKLLPAFRSPMGIPYSLIHVESRNSKNDIDCDKSCDCNIS</sequence>
<proteinExistence type="inferred from homology"/>
<dbReference type="InterPro" id="IPR001382">
    <property type="entry name" value="Glyco_hydro_47"/>
</dbReference>
<dbReference type="PRINTS" id="PR00747">
    <property type="entry name" value="GLYHDRLASE47"/>
</dbReference>
<dbReference type="GO" id="GO:0005975">
    <property type="term" value="P:carbohydrate metabolic process"/>
    <property type="evidence" value="ECO:0007669"/>
    <property type="project" value="InterPro"/>
</dbReference>